<dbReference type="AlphaFoldDB" id="A0A0C3FZG7"/>
<evidence type="ECO:0000313" key="3">
    <source>
        <dbReference type="EMBL" id="KIM83601.1"/>
    </source>
</evidence>
<dbReference type="GO" id="GO:0004197">
    <property type="term" value="F:cysteine-type endopeptidase activity"/>
    <property type="evidence" value="ECO:0007669"/>
    <property type="project" value="InterPro"/>
</dbReference>
<evidence type="ECO:0000259" key="2">
    <source>
        <dbReference type="Pfam" id="PF00656"/>
    </source>
</evidence>
<comment type="similarity">
    <text evidence="1">Belongs to the peptidase C14B family.</text>
</comment>
<proteinExistence type="inferred from homology"/>
<keyword evidence="4" id="KW-1185">Reference proteome</keyword>
<dbReference type="OrthoDB" id="3223806at2759"/>
<protein>
    <recommendedName>
        <fullName evidence="2">Peptidase C14 caspase domain-containing protein</fullName>
    </recommendedName>
</protein>
<evidence type="ECO:0000256" key="1">
    <source>
        <dbReference type="ARBA" id="ARBA00009005"/>
    </source>
</evidence>
<sequence>MISIAKRTHNLTISIYAISVWECHVLAGQIEERLMNVTRAGKDVNSAMSPMHSTRPFTLNLRFEPRRRMFGFIVGIDKYKSPDIPDLHGCKRDAQSMVDLLSQKFHVPSSHFLCLANEKATRSAIISGFQKHLIENNNIERGDAIVVFYAGHGSRVLAPKGWVADGNKVETICPHDERTIARDGKEVYSIPDRTLGGLLRKLSSIKGDNITVISDSCHSSGNTRTSRVARRAVGSTRLPENIDKGIWMWGLSSSEVPTGFLDNTMSSHVHLAACRHDELAFEDPSAENMVRGAFTRDLVRILYQEKDLSNVTYSALLHLLPALEHQHPQCSGKNKGRILFQGLTGTQSTTFKLFIKHGKNFAEAGDVHGVVKGTLFAIHACRNIMPTDPEIGILEADVVSAQSCMLRPRRGDRAFQIPSGARASVLNWRHKEPVLKVFIQHPRVPAQSTKVQSTNAFFLVNSADRADLVIRHTGNDTLQLERSDPVVSRYARVLHNIRPQLSLSNLLQGVSHFHFHLYRRNSANPLKKEVEVVLHRLTHSNPEQISEEAIYMPDGGASILLSIDRENTVFIPTGATSDSGVFYGLAIRNNSGRKLFPYLMCFDPSNYSIQSWYHPPAETMEAPLLPRHKNSRGELKVGYGEAGVNAFEFSLADGLREDVTFLKLFVSTVYVDMTALEQSSPFFAVRGGKPVKPPSVDIWDTWTYVVKTSI</sequence>
<reference evidence="4" key="2">
    <citation type="submission" date="2015-01" db="EMBL/GenBank/DDBJ databases">
        <title>Evolutionary Origins and Diversification of the Mycorrhizal Mutualists.</title>
        <authorList>
            <consortium name="DOE Joint Genome Institute"/>
            <consortium name="Mycorrhizal Genomics Consortium"/>
            <person name="Kohler A."/>
            <person name="Kuo A."/>
            <person name="Nagy L.G."/>
            <person name="Floudas D."/>
            <person name="Copeland A."/>
            <person name="Barry K.W."/>
            <person name="Cichocki N."/>
            <person name="Veneault-Fourrey C."/>
            <person name="LaButti K."/>
            <person name="Lindquist E.A."/>
            <person name="Lipzen A."/>
            <person name="Lundell T."/>
            <person name="Morin E."/>
            <person name="Murat C."/>
            <person name="Riley R."/>
            <person name="Ohm R."/>
            <person name="Sun H."/>
            <person name="Tunlid A."/>
            <person name="Henrissat B."/>
            <person name="Grigoriev I.V."/>
            <person name="Hibbett D.S."/>
            <person name="Martin F."/>
        </authorList>
    </citation>
    <scope>NUCLEOTIDE SEQUENCE [LARGE SCALE GENOMIC DNA]</scope>
    <source>
        <strain evidence="4">F 1598</strain>
    </source>
</reference>
<feature type="domain" description="Peptidase C14 caspase" evidence="2">
    <location>
        <begin position="72"/>
        <end position="307"/>
    </location>
</feature>
<dbReference type="Pfam" id="PF00656">
    <property type="entry name" value="Peptidase_C14"/>
    <property type="match status" value="1"/>
</dbReference>
<gene>
    <name evidence="3" type="ORF">PILCRDRAFT_430404</name>
</gene>
<dbReference type="HOGENOM" id="CLU_011935_0_0_1"/>
<dbReference type="PANTHER" id="PTHR48104:SF30">
    <property type="entry name" value="METACASPASE-1"/>
    <property type="match status" value="1"/>
</dbReference>
<accession>A0A0C3FZG7</accession>
<dbReference type="EMBL" id="KN832990">
    <property type="protein sequence ID" value="KIM83601.1"/>
    <property type="molecule type" value="Genomic_DNA"/>
</dbReference>
<evidence type="ECO:0000313" key="4">
    <source>
        <dbReference type="Proteomes" id="UP000054166"/>
    </source>
</evidence>
<dbReference type="InParanoid" id="A0A0C3FZG7"/>
<dbReference type="GO" id="GO:0006508">
    <property type="term" value="P:proteolysis"/>
    <property type="evidence" value="ECO:0007669"/>
    <property type="project" value="InterPro"/>
</dbReference>
<name>A0A0C3FZG7_PILCF</name>
<reference evidence="3 4" key="1">
    <citation type="submission" date="2014-04" db="EMBL/GenBank/DDBJ databases">
        <authorList>
            <consortium name="DOE Joint Genome Institute"/>
            <person name="Kuo A."/>
            <person name="Tarkka M."/>
            <person name="Buscot F."/>
            <person name="Kohler A."/>
            <person name="Nagy L.G."/>
            <person name="Floudas D."/>
            <person name="Copeland A."/>
            <person name="Barry K.W."/>
            <person name="Cichocki N."/>
            <person name="Veneault-Fourrey C."/>
            <person name="LaButti K."/>
            <person name="Lindquist E.A."/>
            <person name="Lipzen A."/>
            <person name="Lundell T."/>
            <person name="Morin E."/>
            <person name="Murat C."/>
            <person name="Sun H."/>
            <person name="Tunlid A."/>
            <person name="Henrissat B."/>
            <person name="Grigoriev I.V."/>
            <person name="Hibbett D.S."/>
            <person name="Martin F."/>
            <person name="Nordberg H.P."/>
            <person name="Cantor M.N."/>
            <person name="Hua S.X."/>
        </authorList>
    </citation>
    <scope>NUCLEOTIDE SEQUENCE [LARGE SCALE GENOMIC DNA]</scope>
    <source>
        <strain evidence="3 4">F 1598</strain>
    </source>
</reference>
<organism evidence="3 4">
    <name type="scientific">Piloderma croceum (strain F 1598)</name>
    <dbReference type="NCBI Taxonomy" id="765440"/>
    <lineage>
        <taxon>Eukaryota</taxon>
        <taxon>Fungi</taxon>
        <taxon>Dikarya</taxon>
        <taxon>Basidiomycota</taxon>
        <taxon>Agaricomycotina</taxon>
        <taxon>Agaricomycetes</taxon>
        <taxon>Agaricomycetidae</taxon>
        <taxon>Atheliales</taxon>
        <taxon>Atheliaceae</taxon>
        <taxon>Piloderma</taxon>
    </lineage>
</organism>
<dbReference type="GO" id="GO:0005737">
    <property type="term" value="C:cytoplasm"/>
    <property type="evidence" value="ECO:0007669"/>
    <property type="project" value="TreeGrafter"/>
</dbReference>
<dbReference type="Proteomes" id="UP000054166">
    <property type="component" value="Unassembled WGS sequence"/>
</dbReference>
<dbReference type="Gene3D" id="3.40.50.1460">
    <property type="match status" value="1"/>
</dbReference>
<dbReference type="InterPro" id="IPR050452">
    <property type="entry name" value="Metacaspase"/>
</dbReference>
<dbReference type="PANTHER" id="PTHR48104">
    <property type="entry name" value="METACASPASE-4"/>
    <property type="match status" value="1"/>
</dbReference>
<dbReference type="InterPro" id="IPR011600">
    <property type="entry name" value="Pept_C14_caspase"/>
</dbReference>